<dbReference type="AlphaFoldDB" id="A0A9P6GXB8"/>
<dbReference type="Proteomes" id="UP000740883">
    <property type="component" value="Unassembled WGS sequence"/>
</dbReference>
<gene>
    <name evidence="1" type="ORF">NGRA_2266</name>
</gene>
<comment type="caution">
    <text evidence="1">The sequence shown here is derived from an EMBL/GenBank/DDBJ whole genome shotgun (WGS) entry which is preliminary data.</text>
</comment>
<keyword evidence="2" id="KW-1185">Reference proteome</keyword>
<reference evidence="1 2" key="1">
    <citation type="journal article" date="2020" name="Genome Biol. Evol.">
        <title>Comparative genomics of strictly vertically transmitted, feminizing microsporidia endosymbionts of amphipod crustaceans.</title>
        <authorList>
            <person name="Cormier A."/>
            <person name="Chebbi M.A."/>
            <person name="Giraud I."/>
            <person name="Wattier R."/>
            <person name="Teixeira M."/>
            <person name="Gilbert C."/>
            <person name="Rigaud T."/>
            <person name="Cordaux R."/>
        </authorList>
    </citation>
    <scope>NUCLEOTIDE SEQUENCE [LARGE SCALE GENOMIC DNA]</scope>
    <source>
        <strain evidence="1 2">Ou3-Ou53</strain>
    </source>
</reference>
<evidence type="ECO:0000313" key="2">
    <source>
        <dbReference type="Proteomes" id="UP000740883"/>
    </source>
</evidence>
<accession>A0A9P6GXB8</accession>
<evidence type="ECO:0000313" key="1">
    <source>
        <dbReference type="EMBL" id="KAF9762022.1"/>
    </source>
</evidence>
<dbReference type="EMBL" id="SBJO01000222">
    <property type="protein sequence ID" value="KAF9762022.1"/>
    <property type="molecule type" value="Genomic_DNA"/>
</dbReference>
<organism evidence="1 2">
    <name type="scientific">Nosema granulosis</name>
    <dbReference type="NCBI Taxonomy" id="83296"/>
    <lineage>
        <taxon>Eukaryota</taxon>
        <taxon>Fungi</taxon>
        <taxon>Fungi incertae sedis</taxon>
        <taxon>Microsporidia</taxon>
        <taxon>Nosematidae</taxon>
        <taxon>Nosema</taxon>
    </lineage>
</organism>
<name>A0A9P6GXB8_9MICR</name>
<protein>
    <submittedName>
        <fullName evidence="1">Uncharacterized protein</fullName>
    </submittedName>
</protein>
<sequence length="254" mass="30319">MKSMLTFLFLIKAEELLQVIDTFSYNDIELAKKDVKKFGIANIKLYTLENFYSDSRSALNATYISQNYLIDKIEITYHLPLEILDDSEKIFIIQYETNIKSFSTIRNWLRHDSMYSEQHRNYVKRLVFSGMDYIKKLKGKDQTKFKKALQSALKSFRKSLKKNEKLYETLDLIEEDSKKEYKIFKSLIGQLLEKKLANTADLMRIFYNNIMGNDKQYDVYPLVDIVFNFINAYFKKRYLPLRLINIQFDTKKIK</sequence>
<proteinExistence type="predicted"/>